<reference evidence="4" key="2">
    <citation type="submission" date="2025-08" db="UniProtKB">
        <authorList>
            <consortium name="RefSeq"/>
        </authorList>
    </citation>
    <scope>IDENTIFICATION</scope>
    <source>
        <tissue evidence="4">Leaves</tissue>
    </source>
</reference>
<dbReference type="CDD" id="cd00042">
    <property type="entry name" value="CY"/>
    <property type="match status" value="1"/>
</dbReference>
<dbReference type="AlphaFoldDB" id="A0A6P6WCU3"/>
<dbReference type="InterPro" id="IPR000010">
    <property type="entry name" value="Cystatin_dom"/>
</dbReference>
<accession>A0A6P6WCU3</accession>
<dbReference type="PANTHER" id="PTHR31260:SF28">
    <property type="entry name" value="CYSTATIN DOMAIN PROTEIN"/>
    <property type="match status" value="1"/>
</dbReference>
<organism evidence="3 4">
    <name type="scientific">Coffea arabica</name>
    <name type="common">Arabian coffee</name>
    <dbReference type="NCBI Taxonomy" id="13443"/>
    <lineage>
        <taxon>Eukaryota</taxon>
        <taxon>Viridiplantae</taxon>
        <taxon>Streptophyta</taxon>
        <taxon>Embryophyta</taxon>
        <taxon>Tracheophyta</taxon>
        <taxon>Spermatophyta</taxon>
        <taxon>Magnoliopsida</taxon>
        <taxon>eudicotyledons</taxon>
        <taxon>Gunneridae</taxon>
        <taxon>Pentapetalae</taxon>
        <taxon>asterids</taxon>
        <taxon>lamiids</taxon>
        <taxon>Gentianales</taxon>
        <taxon>Rubiaceae</taxon>
        <taxon>Ixoroideae</taxon>
        <taxon>Gardenieae complex</taxon>
        <taxon>Bertiereae - Coffeeae clade</taxon>
        <taxon>Coffeeae</taxon>
        <taxon>Coffea</taxon>
    </lineage>
</organism>
<name>A0A6P6WCU3_COFAR</name>
<evidence type="ECO:0000313" key="4">
    <source>
        <dbReference type="RefSeq" id="XP_027111842.1"/>
    </source>
</evidence>
<evidence type="ECO:0000256" key="1">
    <source>
        <dbReference type="ARBA" id="ARBA00022690"/>
    </source>
</evidence>
<keyword evidence="1" id="KW-0646">Protease inhibitor</keyword>
<gene>
    <name evidence="4" type="primary">LOC113731007</name>
</gene>
<evidence type="ECO:0000313" key="3">
    <source>
        <dbReference type="Proteomes" id="UP001652660"/>
    </source>
</evidence>
<dbReference type="InterPro" id="IPR046350">
    <property type="entry name" value="Cystatin_sf"/>
</dbReference>
<proteinExistence type="predicted"/>
<keyword evidence="2" id="KW-0789">Thiol protease inhibitor</keyword>
<dbReference type="RefSeq" id="XP_027111842.1">
    <property type="nucleotide sequence ID" value="XM_027256041.2"/>
</dbReference>
<sequence>MAEIEVPWDDAGRGGIAVVGDLKESSSPVHKKQRSDEKDELEFYDEDIRQINLQADQLVYTEKDHALDSIISILNDYYPDGCNDENDVWFKYWRQLVDSEGFDIDPIPYHDTTKLPIPYHDTRNLAFVPLLELENYPGIHERIIKQANLAIEHHNQKKDTDYEFAKVEKANARFWGPTGTNFYITFLAKDSYAACGLTTFQALVWEGAEPDEYYVKFCRPKVVAN</sequence>
<dbReference type="SUPFAM" id="SSF54403">
    <property type="entry name" value="Cystatin/monellin"/>
    <property type="match status" value="1"/>
</dbReference>
<keyword evidence="3" id="KW-1185">Reference proteome</keyword>
<dbReference type="PANTHER" id="PTHR31260">
    <property type="entry name" value="CYSTATIN/MONELLIN SUPERFAMILY PROTEIN"/>
    <property type="match status" value="1"/>
</dbReference>
<protein>
    <submittedName>
        <fullName evidence="4">Uncharacterized protein isoform X1</fullName>
    </submittedName>
</protein>
<dbReference type="Proteomes" id="UP001652660">
    <property type="component" value="Chromosome 2e"/>
</dbReference>
<dbReference type="GeneID" id="113731007"/>
<reference evidence="3" key="1">
    <citation type="journal article" date="2025" name="Foods">
        <title>Unveiling the Microbial Signatures of Arabica Coffee Cherries: Insights into Ripeness Specific Diversity, Functional Traits, and Implications for Quality and Safety.</title>
        <authorList>
            <consortium name="RefSeq"/>
            <person name="Tenea G.N."/>
            <person name="Cifuentes V."/>
            <person name="Reyes P."/>
            <person name="Cevallos-Vallejos M."/>
        </authorList>
    </citation>
    <scope>NUCLEOTIDE SEQUENCE [LARGE SCALE GENOMIC DNA]</scope>
</reference>
<dbReference type="InterPro" id="IPR006462">
    <property type="entry name" value="MS5"/>
</dbReference>
<dbReference type="Gene3D" id="3.10.450.10">
    <property type="match status" value="1"/>
</dbReference>
<evidence type="ECO:0000256" key="2">
    <source>
        <dbReference type="ARBA" id="ARBA00022704"/>
    </source>
</evidence>
<dbReference type="GO" id="GO:0004869">
    <property type="term" value="F:cysteine-type endopeptidase inhibitor activity"/>
    <property type="evidence" value="ECO:0007669"/>
    <property type="project" value="UniProtKB-KW"/>
</dbReference>